<proteinExistence type="predicted"/>
<name>D4HQQ9_KLEPN</name>
<gene>
    <name evidence="1" type="ORF">pKF140-023</name>
</gene>
<protein>
    <submittedName>
        <fullName evidence="1">Uncharacterized protein</fullName>
    </submittedName>
</protein>
<keyword evidence="1" id="KW-0614">Plasmid</keyword>
<evidence type="ECO:0000313" key="1">
    <source>
        <dbReference type="EMBL" id="ADD63506.1"/>
    </source>
</evidence>
<reference evidence="1" key="1">
    <citation type="journal article" date="2010" name="PLoS ONE">
        <title>Sequencing and genetic variation of multidrug resistance plasmids in Klebsiella pneumoniae.</title>
        <authorList>
            <person name="Zhao F."/>
            <person name="Bai J."/>
            <person name="Wu J."/>
            <person name="Liu J."/>
            <person name="Zhou M."/>
            <person name="Xia S."/>
            <person name="Wang S."/>
            <person name="Yao X."/>
            <person name="Yi H."/>
            <person name="Lin M."/>
            <person name="Gao S."/>
            <person name="Zhou T."/>
            <person name="Xu Z."/>
            <person name="Niu Y."/>
            <person name="Bao Q."/>
        </authorList>
    </citation>
    <scope>NUCLEOTIDE SEQUENCE</scope>
    <source>
        <strain evidence="1">KF3</strain>
        <plasmid evidence="1">pKF3-140</plasmid>
    </source>
</reference>
<sequence length="46" mass="5688">MIFLTVEKFDKMFSIKMKIKFQLNELERPIIPLLLQLKGNRHFYFK</sequence>
<dbReference type="AlphaFoldDB" id="D4HQQ9"/>
<accession>D4HQQ9</accession>
<geneLocation type="plasmid" evidence="1">
    <name>pKF3-140</name>
</geneLocation>
<organism evidence="1">
    <name type="scientific">Klebsiella pneumoniae</name>
    <dbReference type="NCBI Taxonomy" id="573"/>
    <lineage>
        <taxon>Bacteria</taxon>
        <taxon>Pseudomonadati</taxon>
        <taxon>Pseudomonadota</taxon>
        <taxon>Gammaproteobacteria</taxon>
        <taxon>Enterobacterales</taxon>
        <taxon>Enterobacteriaceae</taxon>
        <taxon>Klebsiella/Raoultella group</taxon>
        <taxon>Klebsiella</taxon>
        <taxon>Klebsiella pneumoniae complex</taxon>
    </lineage>
</organism>
<dbReference type="EMBL" id="FJ876827">
    <property type="protein sequence ID" value="ADD63506.1"/>
    <property type="molecule type" value="Genomic_DNA"/>
</dbReference>